<gene>
    <name evidence="1" type="ORF">ENG63_09620</name>
</gene>
<dbReference type="Gene3D" id="3.40.50.300">
    <property type="entry name" value="P-loop containing nucleotide triphosphate hydrolases"/>
    <property type="match status" value="1"/>
</dbReference>
<accession>A0A7C0Y5T0</accession>
<evidence type="ECO:0000313" key="1">
    <source>
        <dbReference type="EMBL" id="HDD45098.1"/>
    </source>
</evidence>
<sequence>MRYLKLSKIKNWSHYIASISFLDNTNFFNIITKKREKTIISMRANPKENLANDPFYGAGIKGKFIRLIYSYILKKLLKKADLCVAVSKGVANSLVPPNLGKKYNISGVPKSKSHEIIYNVTIKYNPFKLIIKQLLPEYIQEEVKNKIRKSIFTKPQMDIETKEYLKNVYKEDILKLQELIGRDLSHWLK</sequence>
<proteinExistence type="predicted"/>
<protein>
    <submittedName>
        <fullName evidence="1">Uncharacterized protein</fullName>
    </submittedName>
</protein>
<dbReference type="EMBL" id="DRBS01000356">
    <property type="protein sequence ID" value="HDD45098.1"/>
    <property type="molecule type" value="Genomic_DNA"/>
</dbReference>
<reference evidence="1" key="1">
    <citation type="journal article" date="2020" name="mSystems">
        <title>Genome- and Community-Level Interaction Insights into Carbon Utilization and Element Cycling Functions of Hydrothermarchaeota in Hydrothermal Sediment.</title>
        <authorList>
            <person name="Zhou Z."/>
            <person name="Liu Y."/>
            <person name="Xu W."/>
            <person name="Pan J."/>
            <person name="Luo Z.H."/>
            <person name="Li M."/>
        </authorList>
    </citation>
    <scope>NUCLEOTIDE SEQUENCE [LARGE SCALE GENOMIC DNA]</scope>
    <source>
        <strain evidence="1">HyVt-233</strain>
    </source>
</reference>
<organism evidence="1">
    <name type="scientific">Desulfofervidus auxilii</name>
    <dbReference type="NCBI Taxonomy" id="1621989"/>
    <lineage>
        <taxon>Bacteria</taxon>
        <taxon>Pseudomonadati</taxon>
        <taxon>Thermodesulfobacteriota</taxon>
        <taxon>Candidatus Desulfofervidia</taxon>
        <taxon>Candidatus Desulfofervidales</taxon>
        <taxon>Candidatus Desulfofervidaceae</taxon>
        <taxon>Candidatus Desulfofervidus</taxon>
    </lineage>
</organism>
<dbReference type="Proteomes" id="UP000886289">
    <property type="component" value="Unassembled WGS sequence"/>
</dbReference>
<dbReference type="AlphaFoldDB" id="A0A7C0Y5T0"/>
<comment type="caution">
    <text evidence="1">The sequence shown here is derived from an EMBL/GenBank/DDBJ whole genome shotgun (WGS) entry which is preliminary data.</text>
</comment>
<name>A0A7C0Y5T0_DESA2</name>
<dbReference type="InterPro" id="IPR027417">
    <property type="entry name" value="P-loop_NTPase"/>
</dbReference>